<organism evidence="11 12">
    <name type="scientific">Corchorus olitorius</name>
    <dbReference type="NCBI Taxonomy" id="93759"/>
    <lineage>
        <taxon>Eukaryota</taxon>
        <taxon>Viridiplantae</taxon>
        <taxon>Streptophyta</taxon>
        <taxon>Embryophyta</taxon>
        <taxon>Tracheophyta</taxon>
        <taxon>Spermatophyta</taxon>
        <taxon>Magnoliopsida</taxon>
        <taxon>eudicotyledons</taxon>
        <taxon>Gunneridae</taxon>
        <taxon>Pentapetalae</taxon>
        <taxon>rosids</taxon>
        <taxon>malvids</taxon>
        <taxon>Malvales</taxon>
        <taxon>Malvaceae</taxon>
        <taxon>Grewioideae</taxon>
        <taxon>Apeibeae</taxon>
        <taxon>Corchorus</taxon>
    </lineage>
</organism>
<evidence type="ECO:0000256" key="4">
    <source>
        <dbReference type="ARBA" id="ARBA00022728"/>
    </source>
</evidence>
<evidence type="ECO:0000313" key="12">
    <source>
        <dbReference type="Proteomes" id="UP000187203"/>
    </source>
</evidence>
<comment type="similarity">
    <text evidence="2">Belongs to the crooked-neck family.</text>
</comment>
<dbReference type="InterPro" id="IPR045075">
    <property type="entry name" value="Syf1-like"/>
</dbReference>
<comment type="caution">
    <text evidence="11">The sequence shown here is derived from an EMBL/GenBank/DDBJ whole genome shotgun (WGS) entry which is preliminary data.</text>
</comment>
<dbReference type="Gene3D" id="1.25.40.10">
    <property type="entry name" value="Tetratricopeptide repeat domain"/>
    <property type="match status" value="1"/>
</dbReference>
<proteinExistence type="inferred from homology"/>
<reference evidence="12" key="1">
    <citation type="submission" date="2013-09" db="EMBL/GenBank/DDBJ databases">
        <title>Corchorus olitorius genome sequencing.</title>
        <authorList>
            <person name="Alam M."/>
            <person name="Haque M.S."/>
            <person name="Islam M.S."/>
            <person name="Emdad E.M."/>
            <person name="Islam M.M."/>
            <person name="Ahmed B."/>
            <person name="Halim A."/>
            <person name="Hossen Q.M.M."/>
            <person name="Hossain M.Z."/>
            <person name="Ahmed R."/>
            <person name="Khan M.M."/>
            <person name="Islam R."/>
            <person name="Rashid M.M."/>
            <person name="Khan S.A."/>
            <person name="Rahman M.S."/>
            <person name="Alam M."/>
            <person name="Yahiya A.S."/>
            <person name="Khan M.S."/>
            <person name="Azam M.S."/>
            <person name="Haque T."/>
            <person name="Lashkar M.Z.H."/>
            <person name="Akhand A.I."/>
            <person name="Morshed G."/>
            <person name="Roy S."/>
            <person name="Uddin K.S."/>
            <person name="Rabeya T."/>
            <person name="Hossain A.S."/>
            <person name="Chowdhury A."/>
            <person name="Snigdha A.R."/>
            <person name="Mortoza M.S."/>
            <person name="Matin S.A."/>
            <person name="Hoque S.M.E."/>
            <person name="Islam M.K."/>
            <person name="Roy D.K."/>
            <person name="Haider R."/>
            <person name="Moosa M.M."/>
            <person name="Elias S.M."/>
            <person name="Hasan A.M."/>
            <person name="Jahan S."/>
            <person name="Shafiuddin M."/>
            <person name="Mahmood N."/>
            <person name="Shommy N.S."/>
        </authorList>
    </citation>
    <scope>NUCLEOTIDE SEQUENCE [LARGE SCALE GENOMIC DNA]</scope>
    <source>
        <strain evidence="12">cv. O-4</strain>
    </source>
</reference>
<dbReference type="GO" id="GO:0000245">
    <property type="term" value="P:spliceosomal complex assembly"/>
    <property type="evidence" value="ECO:0007669"/>
    <property type="project" value="TreeGrafter"/>
</dbReference>
<dbReference type="PANTHER" id="PTHR11246">
    <property type="entry name" value="PRE-MRNA SPLICING FACTOR"/>
    <property type="match status" value="1"/>
</dbReference>
<dbReference type="InterPro" id="IPR011990">
    <property type="entry name" value="TPR-like_helical_dom_sf"/>
</dbReference>
<dbReference type="STRING" id="93759.A0A1R3HXS0"/>
<gene>
    <name evidence="11" type="ORF">COLO4_26266</name>
</gene>
<evidence type="ECO:0000256" key="2">
    <source>
        <dbReference type="ARBA" id="ARBA00008644"/>
    </source>
</evidence>
<evidence type="ECO:0000256" key="7">
    <source>
        <dbReference type="ARBA" id="ARBA00023242"/>
    </source>
</evidence>
<keyword evidence="7" id="KW-0539">Nucleus</keyword>
<dbReference type="SMART" id="SM00386">
    <property type="entry name" value="HAT"/>
    <property type="match status" value="7"/>
</dbReference>
<dbReference type="AlphaFoldDB" id="A0A1R3HXS0"/>
<dbReference type="OrthoDB" id="541719at2759"/>
<dbReference type="EMBL" id="AWUE01019228">
    <property type="protein sequence ID" value="OMO75157.1"/>
    <property type="molecule type" value="Genomic_DNA"/>
</dbReference>
<dbReference type="GO" id="GO:0000974">
    <property type="term" value="C:Prp19 complex"/>
    <property type="evidence" value="ECO:0007669"/>
    <property type="project" value="TreeGrafter"/>
</dbReference>
<dbReference type="GO" id="GO:0071011">
    <property type="term" value="C:precatalytic spliceosome"/>
    <property type="evidence" value="ECO:0007669"/>
    <property type="project" value="TreeGrafter"/>
</dbReference>
<evidence type="ECO:0000256" key="5">
    <source>
        <dbReference type="ARBA" id="ARBA00022737"/>
    </source>
</evidence>
<evidence type="ECO:0000259" key="9">
    <source>
        <dbReference type="Pfam" id="PF23231"/>
    </source>
</evidence>
<dbReference type="GO" id="GO:0071014">
    <property type="term" value="C:post-mRNA release spliceosomal complex"/>
    <property type="evidence" value="ECO:0007669"/>
    <property type="project" value="TreeGrafter"/>
</dbReference>
<feature type="domain" description="Pre-mRNA-splicing factor Syf1/CRNKL1-like C-terminal HAT-repeats" evidence="9">
    <location>
        <begin position="224"/>
        <end position="311"/>
    </location>
</feature>
<evidence type="ECO:0000256" key="1">
    <source>
        <dbReference type="ARBA" id="ARBA00004123"/>
    </source>
</evidence>
<evidence type="ECO:0000259" key="10">
    <source>
        <dbReference type="Pfam" id="PF23233"/>
    </source>
</evidence>
<protein>
    <submittedName>
        <fullName evidence="11">RNA-processing protein, HAT helix</fullName>
    </submittedName>
</protein>
<evidence type="ECO:0000256" key="3">
    <source>
        <dbReference type="ARBA" id="ARBA00022664"/>
    </source>
</evidence>
<name>A0A1R3HXS0_9ROSI</name>
<evidence type="ECO:0000256" key="8">
    <source>
        <dbReference type="ARBA" id="ARBA00037040"/>
    </source>
</evidence>
<dbReference type="Pfam" id="PF23231">
    <property type="entry name" value="HAT_Syf1_CNRKL1_C"/>
    <property type="match status" value="1"/>
</dbReference>
<dbReference type="GO" id="GO:0071007">
    <property type="term" value="C:U2-type catalytic step 2 spliceosome"/>
    <property type="evidence" value="ECO:0007669"/>
    <property type="project" value="TreeGrafter"/>
</dbReference>
<keyword evidence="12" id="KW-1185">Reference proteome</keyword>
<dbReference type="FunFam" id="1.25.40.10:FF:000048">
    <property type="entry name" value="Cell cycle control protein"/>
    <property type="match status" value="1"/>
</dbReference>
<dbReference type="PANTHER" id="PTHR11246:SF3">
    <property type="entry name" value="CROOKED NECK-LIKE PROTEIN 1"/>
    <property type="match status" value="1"/>
</dbReference>
<dbReference type="SUPFAM" id="SSF48452">
    <property type="entry name" value="TPR-like"/>
    <property type="match status" value="2"/>
</dbReference>
<evidence type="ECO:0000313" key="11">
    <source>
        <dbReference type="EMBL" id="OMO75157.1"/>
    </source>
</evidence>
<dbReference type="Pfam" id="PF23233">
    <property type="entry name" value="HAT_Syf1_CNRKL1_N"/>
    <property type="match status" value="1"/>
</dbReference>
<dbReference type="Proteomes" id="UP000187203">
    <property type="component" value="Unassembled WGS sequence"/>
</dbReference>
<keyword evidence="4" id="KW-0747">Spliceosome</keyword>
<dbReference type="InterPro" id="IPR055433">
    <property type="entry name" value="HAT_Syf1-like_N"/>
</dbReference>
<keyword evidence="5" id="KW-0677">Repeat</keyword>
<sequence>MSHRVSVKPKNKAANPIQITAEHIVANARHLSDAAVQRPAKRKLVDIDEVDDYRLKKRKEFEDNISRHRGDTSLWIKYAQWEALQKEFNRARSVWERALELDYKNHKLWLNYAEFEMKNRFINHARNIFDRAITILPRVDQLWLKYIHMEEMVGNIAGSRQIFERWMDWMPDQQAWSSYINFELRYKELDRARCLYERLVECHPRTVSVWIKYAKFEMKNSELDSARRIYERALDKFSLDDRETQKLFLAFAEFEVLCHEIERARCIYEFAIDNLGKAKAEELCSKFVAFEFQYGNGKQIDDAILRKRSLNIQAD</sequence>
<dbReference type="InterPro" id="IPR003107">
    <property type="entry name" value="HAT"/>
</dbReference>
<accession>A0A1R3HXS0</accession>
<dbReference type="InterPro" id="IPR055430">
    <property type="entry name" value="HAT_Syf1_CNRKL1_C"/>
</dbReference>
<feature type="domain" description="Pre-mRNA-splicing factor Syf1-like N-terminal HAT-repeats" evidence="10">
    <location>
        <begin position="60"/>
        <end position="204"/>
    </location>
</feature>
<evidence type="ECO:0000256" key="6">
    <source>
        <dbReference type="ARBA" id="ARBA00023187"/>
    </source>
</evidence>
<comment type="function">
    <text evidence="8">Involved in pre-mRNA splicing and cell cycle progression. Required for the spliceosome assembly and initiation of the DNA replication.</text>
</comment>
<keyword evidence="6" id="KW-0508">mRNA splicing</keyword>
<keyword evidence="3" id="KW-0507">mRNA processing</keyword>
<comment type="subcellular location">
    <subcellularLocation>
        <location evidence="1">Nucleus</location>
    </subcellularLocation>
</comment>